<evidence type="ECO:0008006" key="3">
    <source>
        <dbReference type="Google" id="ProtNLM"/>
    </source>
</evidence>
<dbReference type="PANTHER" id="PTHR30528">
    <property type="entry name" value="CYTOPLASMIC PROTEIN"/>
    <property type="match status" value="1"/>
</dbReference>
<dbReference type="InterPro" id="IPR009351">
    <property type="entry name" value="AlkZ-like"/>
</dbReference>
<keyword evidence="2" id="KW-1185">Reference proteome</keyword>
<name>A0A839QJM1_9MICC</name>
<sequence>MGTRMGIGQARRIALAAQGLARRRSPAPVGTAALTRSFNRLQLLQIDSVNVLTRAHYLPLFSRLGPYDTATLDRMGSTSPRKMVEYWAHEASYIRPEHFADLRNWQRRTWMGRIAQDDVHRIELAERITGLLDASSPLTAREVRERLGHAPQTSTDNWGWNWSEAKEVLEILFARGEVGAAGRTSQFERRYAPAHRVLPAGVLLGPAEADASIDRLITAAASAHGIGTARCLADYFRLPLREANQSITRLVAAGTLEAVEVAGWPGPQYLHAAAAKPRKAEGAALLSPFDSMVFERRRLEQLFGFHYRIEIYTPAARRRFGYYVLPFLLRDAMVARVDLKADRESGRLLVRSAHAEPDAPPDTADELARELGELARWLKLERIEVESAGNLSVALSIAMRFQGTRA</sequence>
<protein>
    <recommendedName>
        <fullName evidence="3">Winged helix-turn-helix domain-containing protein</fullName>
    </recommendedName>
</protein>
<dbReference type="RefSeq" id="WP_183512165.1">
    <property type="nucleotide sequence ID" value="NZ_BAABGK010000033.1"/>
</dbReference>
<evidence type="ECO:0000313" key="2">
    <source>
        <dbReference type="Proteomes" id="UP000523000"/>
    </source>
</evidence>
<proteinExistence type="predicted"/>
<dbReference type="PANTHER" id="PTHR30528:SF0">
    <property type="entry name" value="CYTOPLASMIC PROTEIN"/>
    <property type="match status" value="1"/>
</dbReference>
<comment type="caution">
    <text evidence="1">The sequence shown here is derived from an EMBL/GenBank/DDBJ whole genome shotgun (WGS) entry which is preliminary data.</text>
</comment>
<accession>A0A839QJM1</accession>
<reference evidence="1 2" key="1">
    <citation type="submission" date="2020-08" db="EMBL/GenBank/DDBJ databases">
        <title>Sequencing the genomes of 1000 actinobacteria strains.</title>
        <authorList>
            <person name="Klenk H.-P."/>
        </authorList>
    </citation>
    <scope>NUCLEOTIDE SEQUENCE [LARGE SCALE GENOMIC DNA]</scope>
    <source>
        <strain evidence="1 2">DSM 22826</strain>
    </source>
</reference>
<gene>
    <name evidence="1" type="ORF">E9229_002855</name>
</gene>
<dbReference type="Proteomes" id="UP000523000">
    <property type="component" value="Unassembled WGS sequence"/>
</dbReference>
<dbReference type="Pfam" id="PF06224">
    <property type="entry name" value="AlkZ-like"/>
    <property type="match status" value="1"/>
</dbReference>
<dbReference type="EMBL" id="JACHVS010000002">
    <property type="protein sequence ID" value="MBB2996608.1"/>
    <property type="molecule type" value="Genomic_DNA"/>
</dbReference>
<organism evidence="1 2">
    <name type="scientific">Paeniglutamicibacter cryotolerans</name>
    <dbReference type="NCBI Taxonomy" id="670079"/>
    <lineage>
        <taxon>Bacteria</taxon>
        <taxon>Bacillati</taxon>
        <taxon>Actinomycetota</taxon>
        <taxon>Actinomycetes</taxon>
        <taxon>Micrococcales</taxon>
        <taxon>Micrococcaceae</taxon>
        <taxon>Paeniglutamicibacter</taxon>
    </lineage>
</organism>
<evidence type="ECO:0000313" key="1">
    <source>
        <dbReference type="EMBL" id="MBB2996608.1"/>
    </source>
</evidence>
<dbReference type="AlphaFoldDB" id="A0A839QJM1"/>